<reference evidence="1 2" key="1">
    <citation type="submission" date="2018-10" db="EMBL/GenBank/DDBJ databases">
        <title>Sinomicrobium pectinilyticum sp. nov., a pectinase-producing bacterium isolated from alkaline and saline soil, and emended description of the genus Sinomicrobium.</title>
        <authorList>
            <person name="Cheng B."/>
            <person name="Li C."/>
            <person name="Lai Q."/>
            <person name="Du M."/>
            <person name="Shao Z."/>
            <person name="Xu P."/>
            <person name="Yang C."/>
        </authorList>
    </citation>
    <scope>NUCLEOTIDE SEQUENCE [LARGE SCALE GENOMIC DNA]</scope>
    <source>
        <strain evidence="1 2">5DNS001</strain>
    </source>
</reference>
<evidence type="ECO:0008006" key="3">
    <source>
        <dbReference type="Google" id="ProtNLM"/>
    </source>
</evidence>
<dbReference type="Gene3D" id="3.90.79.10">
    <property type="entry name" value="Nucleoside Triphosphate Pyrophosphohydrolase"/>
    <property type="match status" value="1"/>
</dbReference>
<organism evidence="1 2">
    <name type="scientific">Sinomicrobium pectinilyticum</name>
    <dbReference type="NCBI Taxonomy" id="1084421"/>
    <lineage>
        <taxon>Bacteria</taxon>
        <taxon>Pseudomonadati</taxon>
        <taxon>Bacteroidota</taxon>
        <taxon>Flavobacteriia</taxon>
        <taxon>Flavobacteriales</taxon>
        <taxon>Flavobacteriaceae</taxon>
        <taxon>Sinomicrobium</taxon>
    </lineage>
</organism>
<sequence length="185" mass="21639">MSLTGFLAFSNPGYSQEPPPVNQTVIRLTIIKDTDKILMRKTPYGWMTPSVYYKERQTIREVLDSISESYGITISEPFLKGLFTYKYEFKPTADMRQLYTAHYESGTLKSPSENEEVFWMPVKEALEKLENTVPSLKQMTRQTIEFPEILWGGSFILFRENNKLNSRIEEDFYTLTIRPVKDVQH</sequence>
<dbReference type="AlphaFoldDB" id="A0A3N0EJ77"/>
<dbReference type="Proteomes" id="UP000267469">
    <property type="component" value="Unassembled WGS sequence"/>
</dbReference>
<dbReference type="SUPFAM" id="SSF55811">
    <property type="entry name" value="Nudix"/>
    <property type="match status" value="1"/>
</dbReference>
<protein>
    <recommendedName>
        <fullName evidence="3">NUDIX hydrolase</fullName>
    </recommendedName>
</protein>
<evidence type="ECO:0000313" key="2">
    <source>
        <dbReference type="Proteomes" id="UP000267469"/>
    </source>
</evidence>
<evidence type="ECO:0000313" key="1">
    <source>
        <dbReference type="EMBL" id="RNL87881.1"/>
    </source>
</evidence>
<proteinExistence type="predicted"/>
<dbReference type="InterPro" id="IPR015797">
    <property type="entry name" value="NUDIX_hydrolase-like_dom_sf"/>
</dbReference>
<dbReference type="EMBL" id="RJTM01000068">
    <property type="protein sequence ID" value="RNL87881.1"/>
    <property type="molecule type" value="Genomic_DNA"/>
</dbReference>
<accession>A0A3N0EJ77</accession>
<name>A0A3N0EJ77_SINP1</name>
<comment type="caution">
    <text evidence="1">The sequence shown here is derived from an EMBL/GenBank/DDBJ whole genome shotgun (WGS) entry which is preliminary data.</text>
</comment>
<gene>
    <name evidence="1" type="ORF">ED312_09660</name>
</gene>
<keyword evidence="2" id="KW-1185">Reference proteome</keyword>